<name>A0ACC0FBF4_9ERIC</name>
<dbReference type="EMBL" id="CM045772">
    <property type="protein sequence ID" value="KAI7985381.1"/>
    <property type="molecule type" value="Genomic_DNA"/>
</dbReference>
<dbReference type="Proteomes" id="UP001060215">
    <property type="component" value="Chromosome 15"/>
</dbReference>
<comment type="caution">
    <text evidence="1">The sequence shown here is derived from an EMBL/GenBank/DDBJ whole genome shotgun (WGS) entry which is preliminary data.</text>
</comment>
<evidence type="ECO:0000313" key="2">
    <source>
        <dbReference type="Proteomes" id="UP001060215"/>
    </source>
</evidence>
<reference evidence="1 2" key="1">
    <citation type="journal article" date="2022" name="Plant J.">
        <title>Chromosome-level genome of Camellia lanceoleosa provides a valuable resource for understanding genome evolution and self-incompatibility.</title>
        <authorList>
            <person name="Gong W."/>
            <person name="Xiao S."/>
            <person name="Wang L."/>
            <person name="Liao Z."/>
            <person name="Chang Y."/>
            <person name="Mo W."/>
            <person name="Hu G."/>
            <person name="Li W."/>
            <person name="Zhao G."/>
            <person name="Zhu H."/>
            <person name="Hu X."/>
            <person name="Ji K."/>
            <person name="Xiang X."/>
            <person name="Song Q."/>
            <person name="Yuan D."/>
            <person name="Jin S."/>
            <person name="Zhang L."/>
        </authorList>
    </citation>
    <scope>NUCLEOTIDE SEQUENCE [LARGE SCALE GENOMIC DNA]</scope>
    <source>
        <strain evidence="1">SQ_2022a</strain>
    </source>
</reference>
<keyword evidence="2" id="KW-1185">Reference proteome</keyword>
<sequence length="260" mass="28094">MEGLRPGWAVKAIIVIVISSVLFRCVSATTNHSVGGPTGWDPQSDLPAWAAASTFYEGDNLVFRYRPTHDVLEVHEADYPTCRITDPIRAYSDGETVVQLEEGGISRYFICGRLNYCARGLKLEVQVLLRLSPQPSSSPPNPNPNPNGTTITPSAGGDGSTIDGHRRGRPRPPDHGGQRHPPPPLTSNSTKSSPRHHDHDHDHDRDLPPSVDDHGRNGHDKCAPAPDGQCSGGVEVGIGFFLRCCFCMLPLVAALAVSIF</sequence>
<organism evidence="1 2">
    <name type="scientific">Camellia lanceoleosa</name>
    <dbReference type="NCBI Taxonomy" id="1840588"/>
    <lineage>
        <taxon>Eukaryota</taxon>
        <taxon>Viridiplantae</taxon>
        <taxon>Streptophyta</taxon>
        <taxon>Embryophyta</taxon>
        <taxon>Tracheophyta</taxon>
        <taxon>Spermatophyta</taxon>
        <taxon>Magnoliopsida</taxon>
        <taxon>eudicotyledons</taxon>
        <taxon>Gunneridae</taxon>
        <taxon>Pentapetalae</taxon>
        <taxon>asterids</taxon>
        <taxon>Ericales</taxon>
        <taxon>Theaceae</taxon>
        <taxon>Camellia</taxon>
    </lineage>
</organism>
<protein>
    <submittedName>
        <fullName evidence="1">Uclacyanin 1</fullName>
    </submittedName>
</protein>
<evidence type="ECO:0000313" key="1">
    <source>
        <dbReference type="EMBL" id="KAI7985381.1"/>
    </source>
</evidence>
<accession>A0ACC0FBF4</accession>
<gene>
    <name evidence="1" type="ORF">LOK49_LG14G00023</name>
</gene>
<proteinExistence type="predicted"/>